<keyword evidence="11" id="KW-1185">Reference proteome</keyword>
<sequence>MPMKPLPLQGLNRPRGLRLRWPVASLRTYLLAVIVVATVPLAALTSWLMAQEIMAVRHQMTLGLTQTAGSLALMVEREQVSSIDALTILSHATTLREGDLASFHMRLARKPLVRPTWRRVVLTSPEGVVLLRSDEAYAPAMAQAHGEPQPLPDGVLPPPRISGLKGVAGADLFSRIAVPVEVHGQLAYWLAADIHASAWQSLIGHVQAPQGGFVTVFDEGYRIVARSLHPERFLGQVLPEDGRRHMGVRSAGFQKSSLLEGGDTYVAWQRIPMSQWGIGVGVAAAPLDRSNIMAISMALLAGALSLMAGIGLSLFVVRRVNQPLHALATGGASAVPGDIAVREIGLLRDAMKAAEAQREQARERLEAKAAEFETLFNTSPIGLSITQDPECRMVLRNPAKVAMFGIRDGEPARYEMLQDGEVLPTARHPLQRAARGETVWNQEVEVRHPDGRVLRLLAFAVPLLDGHGHARGAIATYVDITERMLAQERLMRARTRLQDSQHLVELAQEAGDVGFFDHVVAADTVTMTSGLARLFGLERRAIETHWAGWLRHVHPDDARALEALLQQAWRDQLEQVTFKFRTAGQLDIERWLSSRMVILYTPEGVPTRMIGVMVDVTVQQQIEQERARLIAQEHQARLEAERANRAKDEFLAMLGHELRNPLSAISAAIEVLNRISSQDEQAVRVRTIITRQTRHLARLMDDLMDVARVIAGKIHLSRQPVNLGSMVHRLVSTMQMAGLLQDHPVSLEVEEVWVDGDAMRLEQIVNNLVTNAVKYSASDKPIHVRVVRADGRARLEVIDQGPGIPEALLPHIFDLFVQGERTLDRRQGGLGIGLTLVRRLAELHDGEVGVQSGPGGSVFAVMLPAIAPVQPDRVERTGEVPAPRTVVLVEDNPDAREALTTMLTLQGHEVHGEDNGKDGLERLLAQRPHLALVDIGLPGLTGYEVARQARERGHTGWMIAVSGYGQPHDVQQALEAGFDAHMVKPIDSDALTDWLARPPRDAGM</sequence>
<keyword evidence="3 4" id="KW-0597">Phosphoprotein</keyword>
<dbReference type="InterPro" id="IPR001789">
    <property type="entry name" value="Sig_transdc_resp-reg_receiver"/>
</dbReference>
<dbReference type="AlphaFoldDB" id="A0A2U8FQQ7"/>
<dbReference type="Gene3D" id="3.30.450.20">
    <property type="entry name" value="PAS domain"/>
    <property type="match status" value="2"/>
</dbReference>
<feature type="domain" description="PAC" evidence="9">
    <location>
        <begin position="440"/>
        <end position="492"/>
    </location>
</feature>
<dbReference type="InterPro" id="IPR003661">
    <property type="entry name" value="HisK_dim/P_dom"/>
</dbReference>
<dbReference type="PRINTS" id="PR00344">
    <property type="entry name" value="BCTRLSENSOR"/>
</dbReference>
<dbReference type="InterPro" id="IPR036890">
    <property type="entry name" value="HATPase_C_sf"/>
</dbReference>
<dbReference type="Pfam" id="PF08448">
    <property type="entry name" value="PAS_4"/>
    <property type="match status" value="1"/>
</dbReference>
<dbReference type="InterPro" id="IPR013655">
    <property type="entry name" value="PAS_fold_3"/>
</dbReference>
<evidence type="ECO:0000256" key="5">
    <source>
        <dbReference type="SAM" id="Coils"/>
    </source>
</evidence>
<dbReference type="InterPro" id="IPR000700">
    <property type="entry name" value="PAS-assoc_C"/>
</dbReference>
<dbReference type="Gene3D" id="1.10.287.130">
    <property type="match status" value="1"/>
</dbReference>
<dbReference type="CDD" id="cd18774">
    <property type="entry name" value="PDC2_HK_sensor"/>
    <property type="match status" value="1"/>
</dbReference>
<comment type="catalytic activity">
    <reaction evidence="1">
        <text>ATP + protein L-histidine = ADP + protein N-phospho-L-histidine.</text>
        <dbReference type="EC" id="2.7.13.3"/>
    </reaction>
</comment>
<dbReference type="SMART" id="SM00387">
    <property type="entry name" value="HATPase_c"/>
    <property type="match status" value="1"/>
</dbReference>
<feature type="transmembrane region" description="Helical" evidence="6">
    <location>
        <begin position="29"/>
        <end position="50"/>
    </location>
</feature>
<feature type="domain" description="Histidine kinase" evidence="7">
    <location>
        <begin position="653"/>
        <end position="867"/>
    </location>
</feature>
<evidence type="ECO:0000256" key="4">
    <source>
        <dbReference type="PROSITE-ProRule" id="PRU00169"/>
    </source>
</evidence>
<dbReference type="CDD" id="cd00075">
    <property type="entry name" value="HATPase"/>
    <property type="match status" value="1"/>
</dbReference>
<dbReference type="KEGG" id="aon:DEH84_03855"/>
<feature type="transmembrane region" description="Helical" evidence="6">
    <location>
        <begin position="297"/>
        <end position="317"/>
    </location>
</feature>
<name>A0A2U8FQQ7_9BURK</name>
<dbReference type="Gene3D" id="3.30.565.10">
    <property type="entry name" value="Histidine kinase-like ATPase, C-terminal domain"/>
    <property type="match status" value="1"/>
</dbReference>
<evidence type="ECO:0000256" key="6">
    <source>
        <dbReference type="SAM" id="Phobius"/>
    </source>
</evidence>
<evidence type="ECO:0000259" key="8">
    <source>
        <dbReference type="PROSITE" id="PS50110"/>
    </source>
</evidence>
<reference evidence="10 11" key="1">
    <citation type="submission" date="2018-05" db="EMBL/GenBank/DDBJ databases">
        <title>complete genome sequence of Aquabacterium olei NBRC 110486.</title>
        <authorList>
            <person name="Tang B."/>
            <person name="Chang J."/>
            <person name="Zhang L."/>
            <person name="Yang H."/>
        </authorList>
    </citation>
    <scope>NUCLEOTIDE SEQUENCE [LARGE SCALE GENOMIC DNA]</scope>
    <source>
        <strain evidence="10 11">NBRC 110486</strain>
    </source>
</reference>
<keyword evidence="6" id="KW-0812">Transmembrane</keyword>
<dbReference type="CDD" id="cd00082">
    <property type="entry name" value="HisKA"/>
    <property type="match status" value="1"/>
</dbReference>
<dbReference type="GO" id="GO:0000155">
    <property type="term" value="F:phosphorelay sensor kinase activity"/>
    <property type="evidence" value="ECO:0007669"/>
    <property type="project" value="InterPro"/>
</dbReference>
<dbReference type="PROSITE" id="PS50113">
    <property type="entry name" value="PAC"/>
    <property type="match status" value="1"/>
</dbReference>
<evidence type="ECO:0000256" key="2">
    <source>
        <dbReference type="ARBA" id="ARBA00012438"/>
    </source>
</evidence>
<dbReference type="PROSITE" id="PS50110">
    <property type="entry name" value="RESPONSE_REGULATORY"/>
    <property type="match status" value="1"/>
</dbReference>
<dbReference type="SMART" id="SM00388">
    <property type="entry name" value="HisKA"/>
    <property type="match status" value="1"/>
</dbReference>
<accession>A0A2U8FQQ7</accession>
<keyword evidence="6" id="KW-1133">Transmembrane helix</keyword>
<dbReference type="PANTHER" id="PTHR43547">
    <property type="entry name" value="TWO-COMPONENT HISTIDINE KINASE"/>
    <property type="match status" value="1"/>
</dbReference>
<dbReference type="EC" id="2.7.13.3" evidence="2"/>
<dbReference type="PROSITE" id="PS50109">
    <property type="entry name" value="HIS_KIN"/>
    <property type="match status" value="1"/>
</dbReference>
<dbReference type="SUPFAM" id="SSF52172">
    <property type="entry name" value="CheY-like"/>
    <property type="match status" value="1"/>
</dbReference>
<dbReference type="InterPro" id="IPR011006">
    <property type="entry name" value="CheY-like_superfamily"/>
</dbReference>
<dbReference type="InterPro" id="IPR001610">
    <property type="entry name" value="PAC"/>
</dbReference>
<feature type="domain" description="Response regulatory" evidence="8">
    <location>
        <begin position="885"/>
        <end position="999"/>
    </location>
</feature>
<dbReference type="PANTHER" id="PTHR43547:SF2">
    <property type="entry name" value="HYBRID SIGNAL TRANSDUCTION HISTIDINE KINASE C"/>
    <property type="match status" value="1"/>
</dbReference>
<dbReference type="Pfam" id="PF02518">
    <property type="entry name" value="HATPase_c"/>
    <property type="match status" value="1"/>
</dbReference>
<proteinExistence type="predicted"/>
<dbReference type="EMBL" id="CP029210">
    <property type="protein sequence ID" value="AWI52646.1"/>
    <property type="molecule type" value="Genomic_DNA"/>
</dbReference>
<evidence type="ECO:0000259" key="9">
    <source>
        <dbReference type="PROSITE" id="PS50113"/>
    </source>
</evidence>
<dbReference type="InterPro" id="IPR000014">
    <property type="entry name" value="PAS"/>
</dbReference>
<dbReference type="SUPFAM" id="SSF55785">
    <property type="entry name" value="PYP-like sensor domain (PAS domain)"/>
    <property type="match status" value="2"/>
</dbReference>
<dbReference type="Pfam" id="PF08447">
    <property type="entry name" value="PAS_3"/>
    <property type="match status" value="1"/>
</dbReference>
<gene>
    <name evidence="10" type="ORF">DEH84_03855</name>
</gene>
<dbReference type="SUPFAM" id="SSF47384">
    <property type="entry name" value="Homodimeric domain of signal transducing histidine kinase"/>
    <property type="match status" value="1"/>
</dbReference>
<protein>
    <recommendedName>
        <fullName evidence="2">histidine kinase</fullName>
        <ecNumber evidence="2">2.7.13.3</ecNumber>
    </recommendedName>
</protein>
<dbReference type="SMART" id="SM00448">
    <property type="entry name" value="REC"/>
    <property type="match status" value="1"/>
</dbReference>
<dbReference type="Pfam" id="PF00512">
    <property type="entry name" value="HisKA"/>
    <property type="match status" value="1"/>
</dbReference>
<dbReference type="InterPro" id="IPR035965">
    <property type="entry name" value="PAS-like_dom_sf"/>
</dbReference>
<dbReference type="InterPro" id="IPR005467">
    <property type="entry name" value="His_kinase_dom"/>
</dbReference>
<dbReference type="Pfam" id="PF00072">
    <property type="entry name" value="Response_reg"/>
    <property type="match status" value="1"/>
</dbReference>
<dbReference type="InterPro" id="IPR004358">
    <property type="entry name" value="Sig_transdc_His_kin-like_C"/>
</dbReference>
<dbReference type="SUPFAM" id="SSF55874">
    <property type="entry name" value="ATPase domain of HSP90 chaperone/DNA topoisomerase II/histidine kinase"/>
    <property type="match status" value="1"/>
</dbReference>
<evidence type="ECO:0000313" key="11">
    <source>
        <dbReference type="Proteomes" id="UP000244892"/>
    </source>
</evidence>
<dbReference type="SMART" id="SM00086">
    <property type="entry name" value="PAC"/>
    <property type="match status" value="2"/>
</dbReference>
<dbReference type="Proteomes" id="UP000244892">
    <property type="component" value="Chromosome"/>
</dbReference>
<dbReference type="InterPro" id="IPR013656">
    <property type="entry name" value="PAS_4"/>
</dbReference>
<evidence type="ECO:0000259" key="7">
    <source>
        <dbReference type="PROSITE" id="PS50109"/>
    </source>
</evidence>
<feature type="coiled-coil region" evidence="5">
    <location>
        <begin position="344"/>
        <end position="373"/>
    </location>
</feature>
<feature type="modified residue" description="4-aspartylphosphate" evidence="4">
    <location>
        <position position="934"/>
    </location>
</feature>
<keyword evidence="5" id="KW-0175">Coiled coil</keyword>
<evidence type="ECO:0000313" key="10">
    <source>
        <dbReference type="EMBL" id="AWI52646.1"/>
    </source>
</evidence>
<dbReference type="NCBIfam" id="TIGR00229">
    <property type="entry name" value="sensory_box"/>
    <property type="match status" value="1"/>
</dbReference>
<evidence type="ECO:0000256" key="3">
    <source>
        <dbReference type="ARBA" id="ARBA00022553"/>
    </source>
</evidence>
<dbReference type="InterPro" id="IPR003594">
    <property type="entry name" value="HATPase_dom"/>
</dbReference>
<dbReference type="InterPro" id="IPR036097">
    <property type="entry name" value="HisK_dim/P_sf"/>
</dbReference>
<dbReference type="Gene3D" id="3.40.50.2300">
    <property type="match status" value="1"/>
</dbReference>
<evidence type="ECO:0000256" key="1">
    <source>
        <dbReference type="ARBA" id="ARBA00000085"/>
    </source>
</evidence>
<keyword evidence="6" id="KW-0472">Membrane</keyword>
<organism evidence="10 11">
    <name type="scientific">Aquabacterium olei</name>
    <dbReference type="NCBI Taxonomy" id="1296669"/>
    <lineage>
        <taxon>Bacteria</taxon>
        <taxon>Pseudomonadati</taxon>
        <taxon>Pseudomonadota</taxon>
        <taxon>Betaproteobacteria</taxon>
        <taxon>Burkholderiales</taxon>
        <taxon>Aquabacterium</taxon>
    </lineage>
</organism>